<gene>
    <name evidence="1" type="ORF">SMSP2_02013</name>
</gene>
<evidence type="ECO:0000313" key="1">
    <source>
        <dbReference type="EMBL" id="AQQ71636.1"/>
    </source>
</evidence>
<evidence type="ECO:0000313" key="2">
    <source>
        <dbReference type="Proteomes" id="UP000188181"/>
    </source>
</evidence>
<dbReference type="AlphaFoldDB" id="A0A1Q2MG07"/>
<protein>
    <submittedName>
        <fullName evidence="1">Uncharacterized protein</fullName>
    </submittedName>
</protein>
<dbReference type="STRING" id="1851148.SMSP2_02013"/>
<dbReference type="SUPFAM" id="SSF51445">
    <property type="entry name" value="(Trans)glycosidases"/>
    <property type="match status" value="1"/>
</dbReference>
<dbReference type="InterPro" id="IPR017853">
    <property type="entry name" value="GH"/>
</dbReference>
<proteinExistence type="predicted"/>
<accession>A0A1Q2MG07</accession>
<reference evidence="2" key="1">
    <citation type="submission" date="2017-02" db="EMBL/GenBank/DDBJ databases">
        <title>Comparative genomics and description of representatives of a novel lineage of planctomycetes thriving in anoxic sediments.</title>
        <authorList>
            <person name="Spring S."/>
            <person name="Bunk B."/>
            <person name="Sproer C."/>
        </authorList>
    </citation>
    <scope>NUCLEOTIDE SEQUENCE [LARGE SCALE GENOMIC DNA]</scope>
    <source>
        <strain evidence="2">SM-Chi-D1</strain>
    </source>
</reference>
<dbReference type="KEGG" id="pbas:SMSP2_02013"/>
<dbReference type="RefSeq" id="WP_146683799.1">
    <property type="nucleotide sequence ID" value="NZ_CP019646.1"/>
</dbReference>
<organism evidence="1 2">
    <name type="scientific">Limihaloglobus sulfuriphilus</name>
    <dbReference type="NCBI Taxonomy" id="1851148"/>
    <lineage>
        <taxon>Bacteria</taxon>
        <taxon>Pseudomonadati</taxon>
        <taxon>Planctomycetota</taxon>
        <taxon>Phycisphaerae</taxon>
        <taxon>Sedimentisphaerales</taxon>
        <taxon>Sedimentisphaeraceae</taxon>
        <taxon>Limihaloglobus</taxon>
    </lineage>
</organism>
<name>A0A1Q2MG07_9BACT</name>
<dbReference type="OrthoDB" id="9743552at2"/>
<sequence precursor="true">MKTLRSLSLLITVITVITSFSFAETLVFDGTNGLAGWDFLGSGNAYNIDDGGSLAPMQDLVSMESPANTNNFGLDGAAWGWDAAKFSPSAYITPESGAWAGARFEAPAGYIITGVNIPKAYFNVGANMAVAVADGEGNIVAQSARSASNEMVTDIAAAGLSTTAVEIRWVNTSSTTTNVWANNGVIISSVEVALELDTNAITTEVFAEAGLEGWEYIGSGTAYDVADGGAEKPFNEIVNFISPANTNDFGTDGGSWGWDAGMFSPVNQIQPNSGAYVGARYTAAEGKTIISVSVPKMYFNVGTSMVVQMVDDAGNVLAQTTRAALTEMVTDLTAEALDTSFIELRWVNTAASTINLWGESNAVIFNTVEVSTADDPDYDPFDPIVYENPSKPSTWYGYYHAYTDFNNWGNAFPEVGSFTNLNHVFPNQGATDAAVANHSYMLVDTHWQLFEADGSGGYQLKSNYEDAVSGLVSLFNGYEEYVGAFSPIDEPYHRNVSQADLETAIAALKEAFPGVPVYVNFAPTVAPNLTAETLPAGADWLAFDLYESGDGQPVQIADIQAIVNHMKSIKLPEQKLFIIPPSAMNLVADYTDQQLADSINDFYSLMQSDDEIIGMMVFPADGCRQEHFDGAGSTIPLALAAQQAIGSEIAGEVCGDIWNGFYKFDYNRDCHVDLIDFAAYGAVWSSE</sequence>
<dbReference type="EMBL" id="CP019646">
    <property type="protein sequence ID" value="AQQ71636.1"/>
    <property type="molecule type" value="Genomic_DNA"/>
</dbReference>
<keyword evidence="2" id="KW-1185">Reference proteome</keyword>
<dbReference type="Proteomes" id="UP000188181">
    <property type="component" value="Chromosome"/>
</dbReference>